<dbReference type="IntAct" id="A0A1B0GR91">
    <property type="interactions" value="2"/>
</dbReference>
<evidence type="ECO:0000313" key="3">
    <source>
        <dbReference type="MGI" id="MGI:3646776"/>
    </source>
</evidence>
<dbReference type="InterPro" id="IPR027822">
    <property type="entry name" value="DUF4641"/>
</dbReference>
<dbReference type="OMA" id="GEHTERR"/>
<sequence>MSSPDEVSFRGTNWGPESGEHTERRRFAHGFPRGHGPGPGPEEKVCLQVSRPPQYDSWLDREEMDGRSVIWGCEGRPGTPVDDRGDNLDFVQQLAIEGTSFGQHIANREAWGIHGHQSPPSCAAEPISIWGDSDASTLRRSMRPQTSTEGKQVTATQLHPRGPGRGRAWMTPRRSAMSRVVTSDDIQCPSSSPESSDEFSETQMMRVTICLKEGNQPKSAGLTEQEDPARHTNVHGRESFVHVPPSMLASTPRGLGSAIEKQASGELESSSAKKKQTMVWSKEGGRPSHQGATAAAAAAATATASASASASATANATASASASASASATATATASTVAPAPVAVASAGLYKISPRKKPAQEKPSQWDTSRGPVARIFPPWGQRLKSATVEPATFPPISGVALLGKASKCSLPSGPKEFKSVCTGKKSIAKKTREPQAGPKEDNSPRDPGLQAQVPLHRAEQPSVCMHRGEMSSGDSNTRAPQVPANPQFFLIQRCARPRAPPAPAGDQELPLRLPFPVGDRQHQIQAIGGCQQCEMLQKEIDELKEQLAIMQVFKEKFQDP</sequence>
<dbReference type="OrthoDB" id="9629060at2759"/>
<dbReference type="ProteomicsDB" id="307756"/>
<feature type="compositionally biased region" description="Polar residues" evidence="1">
    <location>
        <begin position="143"/>
        <end position="157"/>
    </location>
</feature>
<evidence type="ECO:0000313" key="4">
    <source>
        <dbReference type="Proteomes" id="UP000000589"/>
    </source>
</evidence>
<dbReference type="SMR" id="A0A1B0GR91"/>
<dbReference type="GeneTree" id="ENSGT00390000015252"/>
<dbReference type="Proteomes" id="UP000000589">
    <property type="component" value="Chromosome X"/>
</dbReference>
<reference evidence="2" key="4">
    <citation type="submission" date="2025-09" db="UniProtKB">
        <authorList>
            <consortium name="Ensembl"/>
        </authorList>
    </citation>
    <scope>IDENTIFICATION</scope>
    <source>
        <strain evidence="2">C57BL/6J</strain>
    </source>
</reference>
<feature type="region of interest" description="Disordered" evidence="1">
    <location>
        <begin position="414"/>
        <end position="451"/>
    </location>
</feature>
<dbReference type="AlphaFoldDB" id="A0A1B0GR91"/>
<feature type="region of interest" description="Disordered" evidence="1">
    <location>
        <begin position="1"/>
        <end position="45"/>
    </location>
</feature>
<organism evidence="2 4">
    <name type="scientific">Mus musculus</name>
    <name type="common">Mouse</name>
    <dbReference type="NCBI Taxonomy" id="10090"/>
    <lineage>
        <taxon>Eukaryota</taxon>
        <taxon>Metazoa</taxon>
        <taxon>Chordata</taxon>
        <taxon>Craniata</taxon>
        <taxon>Vertebrata</taxon>
        <taxon>Euteleostomi</taxon>
        <taxon>Mammalia</taxon>
        <taxon>Eutheria</taxon>
        <taxon>Euarchontoglires</taxon>
        <taxon>Glires</taxon>
        <taxon>Rodentia</taxon>
        <taxon>Myomorpha</taxon>
        <taxon>Muroidea</taxon>
        <taxon>Muridae</taxon>
        <taxon>Murinae</taxon>
        <taxon>Mus</taxon>
        <taxon>Mus</taxon>
    </lineage>
</organism>
<reference evidence="2 4" key="2">
    <citation type="journal article" date="2011" name="PLoS Biol.">
        <title>Modernizing reference genome assemblies.</title>
        <authorList>
            <person name="Church D.M."/>
            <person name="Schneider V.A."/>
            <person name="Graves T."/>
            <person name="Auger K."/>
            <person name="Cunningham F."/>
            <person name="Bouk N."/>
            <person name="Chen H.C."/>
            <person name="Agarwala R."/>
            <person name="McLaren W.M."/>
            <person name="Ritchie G.R."/>
            <person name="Albracht D."/>
            <person name="Kremitzki M."/>
            <person name="Rock S."/>
            <person name="Kotkiewicz H."/>
            <person name="Kremitzki C."/>
            <person name="Wollam A."/>
            <person name="Trani L."/>
            <person name="Fulton L."/>
            <person name="Fulton R."/>
            <person name="Matthews L."/>
            <person name="Whitehead S."/>
            <person name="Chow W."/>
            <person name="Torrance J."/>
            <person name="Dunn M."/>
            <person name="Harden G."/>
            <person name="Threadgold G."/>
            <person name="Wood J."/>
            <person name="Collins J."/>
            <person name="Heath P."/>
            <person name="Griffiths G."/>
            <person name="Pelan S."/>
            <person name="Grafham D."/>
            <person name="Eichler E.E."/>
            <person name="Weinstock G."/>
            <person name="Mardis E.R."/>
            <person name="Wilson R.K."/>
            <person name="Howe K."/>
            <person name="Flicek P."/>
            <person name="Hubbard T."/>
        </authorList>
    </citation>
    <scope>NUCLEOTIDE SEQUENCE [LARGE SCALE GENOMIC DNA]</scope>
    <source>
        <strain evidence="2 4">C57BL/6J</strain>
    </source>
</reference>
<dbReference type="ExpressionAtlas" id="A0A1B0GR91">
    <property type="expression patterns" value="baseline and differential"/>
</dbReference>
<evidence type="ECO:0000256" key="1">
    <source>
        <dbReference type="SAM" id="MobiDB-lite"/>
    </source>
</evidence>
<reference evidence="2" key="3">
    <citation type="submission" date="2025-08" db="UniProtKB">
        <authorList>
            <consortium name="Ensembl"/>
        </authorList>
    </citation>
    <scope>IDENTIFICATION</scope>
    <source>
        <strain evidence="2">C57BL/6J</strain>
    </source>
</reference>
<protein>
    <submittedName>
        <fullName evidence="2">Predicted gene 4779</fullName>
    </submittedName>
</protein>
<feature type="region of interest" description="Disordered" evidence="1">
    <location>
        <begin position="143"/>
        <end position="201"/>
    </location>
</feature>
<dbReference type="VEuPathDB" id="HostDB:ENSMUSG00000045010"/>
<feature type="compositionally biased region" description="Basic and acidic residues" evidence="1">
    <location>
        <begin position="431"/>
        <end position="445"/>
    </location>
</feature>
<dbReference type="Bgee" id="ENSMUSG00000045010">
    <property type="expression patterns" value="Expressed in secondary oocyte and 33 other cell types or tissues"/>
</dbReference>
<reference evidence="2 4" key="1">
    <citation type="journal article" date="2009" name="PLoS Biol.">
        <title>Lineage-specific biology revealed by a finished genome assembly of the mouse.</title>
        <authorList>
            <consortium name="Mouse Genome Sequencing Consortium"/>
            <person name="Church D.M."/>
            <person name="Goodstadt L."/>
            <person name="Hillier L.W."/>
            <person name="Zody M.C."/>
            <person name="Goldstein S."/>
            <person name="She X."/>
            <person name="Bult C.J."/>
            <person name="Agarwala R."/>
            <person name="Cherry J.L."/>
            <person name="DiCuccio M."/>
            <person name="Hlavina W."/>
            <person name="Kapustin Y."/>
            <person name="Meric P."/>
            <person name="Maglott D."/>
            <person name="Birtle Z."/>
            <person name="Marques A.C."/>
            <person name="Graves T."/>
            <person name="Zhou S."/>
            <person name="Teague B."/>
            <person name="Potamousis K."/>
            <person name="Churas C."/>
            <person name="Place M."/>
            <person name="Herschleb J."/>
            <person name="Runnheim R."/>
            <person name="Forrest D."/>
            <person name="Amos-Landgraf J."/>
            <person name="Schwartz D.C."/>
            <person name="Cheng Z."/>
            <person name="Lindblad-Toh K."/>
            <person name="Eichler E.E."/>
            <person name="Ponting C.P."/>
        </authorList>
    </citation>
    <scope>NUCLEOTIDE SEQUENCE [LARGE SCALE GENOMIC DNA]</scope>
    <source>
        <strain evidence="2 4">C57BL/6J</strain>
    </source>
</reference>
<dbReference type="RNAct" id="A0A1B0GR91">
    <property type="molecule type" value="protein"/>
</dbReference>
<dbReference type="Pfam" id="PF15483">
    <property type="entry name" value="DUF4641"/>
    <property type="match status" value="2"/>
</dbReference>
<dbReference type="PANTHER" id="PTHR31866:SF1">
    <property type="entry name" value="GENE 4779-RELATED"/>
    <property type="match status" value="1"/>
</dbReference>
<evidence type="ECO:0007829" key="5">
    <source>
        <dbReference type="ProteomicsDB" id="A0A1B0GR91"/>
    </source>
</evidence>
<dbReference type="RefSeq" id="NP_001361169.1">
    <property type="nucleotide sequence ID" value="NM_001374240.1"/>
</dbReference>
<proteinExistence type="evidence at protein level"/>
<accession>A0A1B0GR91</accession>
<feature type="region of interest" description="Disordered" evidence="1">
    <location>
        <begin position="261"/>
        <end position="294"/>
    </location>
</feature>
<dbReference type="GeneID" id="102634296"/>
<feature type="region of interest" description="Disordered" evidence="1">
    <location>
        <begin position="354"/>
        <end position="374"/>
    </location>
</feature>
<dbReference type="KEGG" id="mmu:102634296"/>
<keyword evidence="5" id="KW-1267">Proteomics identification</keyword>
<dbReference type="AGR" id="MGI:3646776"/>
<dbReference type="MGI" id="MGI:3646776">
    <property type="gene designation" value="Gm4779"/>
</dbReference>
<gene>
    <name evidence="2 3" type="primary">Gm4779</name>
</gene>
<keyword evidence="4" id="KW-1185">Reference proteome</keyword>
<dbReference type="Ensembl" id="ENSMUST00000147742.9">
    <property type="protein sequence ID" value="ENSMUSP00000147427.2"/>
    <property type="gene ID" value="ENSMUSG00000045010.15"/>
</dbReference>
<dbReference type="PANTHER" id="PTHR31866">
    <property type="entry name" value="GENE 4779-RELATED"/>
    <property type="match status" value="1"/>
</dbReference>
<name>A0A1B0GR91_MOUSE</name>
<dbReference type="InParanoid" id="A0A1B0GR91"/>
<evidence type="ECO:0000313" key="2">
    <source>
        <dbReference type="Ensembl" id="ENSMUSP00000147427.2"/>
    </source>
</evidence>